<dbReference type="PROSITE" id="PS51186">
    <property type="entry name" value="GNAT"/>
    <property type="match status" value="1"/>
</dbReference>
<dbReference type="InterPro" id="IPR016181">
    <property type="entry name" value="Acyl_CoA_acyltransferase"/>
</dbReference>
<dbReference type="Gene3D" id="3.40.630.30">
    <property type="match status" value="1"/>
</dbReference>
<dbReference type="RefSeq" id="WP_015617092.1">
    <property type="nucleotide sequence ID" value="NC_021182.1"/>
</dbReference>
<dbReference type="eggNOG" id="COG1670">
    <property type="taxonomic scope" value="Bacteria"/>
</dbReference>
<dbReference type="HOGENOM" id="CLU_013985_3_2_9"/>
<protein>
    <submittedName>
        <fullName evidence="2">Acetyltransferase, ribosomal protein N-acetylase</fullName>
    </submittedName>
</protein>
<name>R4K6K2_CLOPA</name>
<reference evidence="2 3" key="1">
    <citation type="submission" date="2012-01" db="EMBL/GenBank/DDBJ databases">
        <title>Complete sequence of chromosome of Clostridium pasteurianum BC1.</title>
        <authorList>
            <consortium name="US DOE Joint Genome Institute"/>
            <person name="Lucas S."/>
            <person name="Han J."/>
            <person name="Lapidus A."/>
            <person name="Cheng J.-F."/>
            <person name="Goodwin L."/>
            <person name="Pitluck S."/>
            <person name="Peters L."/>
            <person name="Mikhailova N."/>
            <person name="Teshima H."/>
            <person name="Detter J.C."/>
            <person name="Han C."/>
            <person name="Tapia R."/>
            <person name="Land M."/>
            <person name="Hauser L."/>
            <person name="Kyrpides N."/>
            <person name="Ivanova N."/>
            <person name="Pagani I."/>
            <person name="Dunn J."/>
            <person name="Taghavi S."/>
            <person name="Francis A."/>
            <person name="van der Lelie D."/>
            <person name="Woyke T."/>
        </authorList>
    </citation>
    <scope>NUCLEOTIDE SEQUENCE [LARGE SCALE GENOMIC DNA]</scope>
    <source>
        <strain evidence="2 3">BC1</strain>
    </source>
</reference>
<keyword evidence="2" id="KW-0687">Ribonucleoprotein</keyword>
<dbReference type="GO" id="GO:0016747">
    <property type="term" value="F:acyltransferase activity, transferring groups other than amino-acyl groups"/>
    <property type="evidence" value="ECO:0007669"/>
    <property type="project" value="InterPro"/>
</dbReference>
<dbReference type="InterPro" id="IPR000182">
    <property type="entry name" value="GNAT_dom"/>
</dbReference>
<organism evidence="2 3">
    <name type="scientific">Clostridium pasteurianum BC1</name>
    <dbReference type="NCBI Taxonomy" id="86416"/>
    <lineage>
        <taxon>Bacteria</taxon>
        <taxon>Bacillati</taxon>
        <taxon>Bacillota</taxon>
        <taxon>Clostridia</taxon>
        <taxon>Eubacteriales</taxon>
        <taxon>Clostridiaceae</taxon>
        <taxon>Clostridium</taxon>
    </lineage>
</organism>
<evidence type="ECO:0000313" key="2">
    <source>
        <dbReference type="EMBL" id="AGK98817.1"/>
    </source>
</evidence>
<dbReference type="CDD" id="cd04301">
    <property type="entry name" value="NAT_SF"/>
    <property type="match status" value="1"/>
</dbReference>
<keyword evidence="2" id="KW-0689">Ribosomal protein</keyword>
<dbReference type="PANTHER" id="PTHR43415">
    <property type="entry name" value="SPERMIDINE N(1)-ACETYLTRANSFERASE"/>
    <property type="match status" value="1"/>
</dbReference>
<dbReference type="KEGG" id="cpas:Clopa_4077"/>
<dbReference type="GO" id="GO:0005840">
    <property type="term" value="C:ribosome"/>
    <property type="evidence" value="ECO:0007669"/>
    <property type="project" value="UniProtKB-KW"/>
</dbReference>
<dbReference type="PATRIC" id="fig|86416.3.peg.4074"/>
<dbReference type="Pfam" id="PF13302">
    <property type="entry name" value="Acetyltransf_3"/>
    <property type="match status" value="1"/>
</dbReference>
<evidence type="ECO:0000259" key="1">
    <source>
        <dbReference type="PROSITE" id="PS51186"/>
    </source>
</evidence>
<dbReference type="EMBL" id="CP003261">
    <property type="protein sequence ID" value="AGK98817.1"/>
    <property type="molecule type" value="Genomic_DNA"/>
</dbReference>
<dbReference type="SUPFAM" id="SSF55729">
    <property type="entry name" value="Acyl-CoA N-acyltransferases (Nat)"/>
    <property type="match status" value="1"/>
</dbReference>
<keyword evidence="2" id="KW-0808">Transferase</keyword>
<sequence>MLINSLLKGKKVRLTSLNEEDFSKIYEWYNDAYSLRLFDTIPSYPYSQEHISNWIKDKQKSSNDYVFAIRNIANDDFLGYIDLNSISWNNRVATLSIGIGASDVRGKGYGTEAMQLILEFGFHELNLHRIQLSVLSYNEPAIGLYEKVGFVKEGCFREYVQRDGKKYDMYLYGILYGEWIKLNKG</sequence>
<keyword evidence="3" id="KW-1185">Reference proteome</keyword>
<dbReference type="PANTHER" id="PTHR43415:SF5">
    <property type="entry name" value="ACETYLTRANSFERASE"/>
    <property type="match status" value="1"/>
</dbReference>
<gene>
    <name evidence="2" type="ORF">Clopa_4077</name>
</gene>
<accession>R4K6K2</accession>
<dbReference type="AlphaFoldDB" id="R4K6K2"/>
<dbReference type="Proteomes" id="UP000013523">
    <property type="component" value="Chromosome"/>
</dbReference>
<feature type="domain" description="N-acetyltransferase" evidence="1">
    <location>
        <begin position="12"/>
        <end position="174"/>
    </location>
</feature>
<dbReference type="STRING" id="86416.Clopa_4077"/>
<proteinExistence type="predicted"/>
<dbReference type="OrthoDB" id="9795206at2"/>
<evidence type="ECO:0000313" key="3">
    <source>
        <dbReference type="Proteomes" id="UP000013523"/>
    </source>
</evidence>